<dbReference type="Proteomes" id="UP000198564">
    <property type="component" value="Unassembled WGS sequence"/>
</dbReference>
<dbReference type="InterPro" id="IPR007341">
    <property type="entry name" value="Transgly_assoc"/>
</dbReference>
<gene>
    <name evidence="8" type="ORF">SAMN04488113_12332</name>
</gene>
<evidence type="ECO:0000256" key="3">
    <source>
        <dbReference type="ARBA" id="ARBA00022475"/>
    </source>
</evidence>
<feature type="transmembrane region" description="Helical" evidence="7">
    <location>
        <begin position="57"/>
        <end position="76"/>
    </location>
</feature>
<dbReference type="Pfam" id="PF04226">
    <property type="entry name" value="Transgly_assoc"/>
    <property type="match status" value="1"/>
</dbReference>
<sequence length="80" mass="8376">MLGFIWSLIIGGIIGAIGQAIVGTDVPGGIIGNIIIGFIGAWAGQFLFQWGPELADFYIIPAIVGSIIVVFLYGLIASRL</sequence>
<dbReference type="EMBL" id="FNYW01000023">
    <property type="protein sequence ID" value="SEI82660.1"/>
    <property type="molecule type" value="Genomic_DNA"/>
</dbReference>
<dbReference type="GO" id="GO:0005886">
    <property type="term" value="C:plasma membrane"/>
    <property type="evidence" value="ECO:0007669"/>
    <property type="project" value="UniProtKB-SubCell"/>
</dbReference>
<evidence type="ECO:0000256" key="5">
    <source>
        <dbReference type="ARBA" id="ARBA00022989"/>
    </source>
</evidence>
<reference evidence="9" key="1">
    <citation type="submission" date="2016-10" db="EMBL/GenBank/DDBJ databases">
        <authorList>
            <person name="Varghese N."/>
            <person name="Submissions S."/>
        </authorList>
    </citation>
    <scope>NUCLEOTIDE SEQUENCE [LARGE SCALE GENOMIC DNA]</scope>
    <source>
        <strain evidence="9">DSM 25751</strain>
    </source>
</reference>
<evidence type="ECO:0000256" key="6">
    <source>
        <dbReference type="ARBA" id="ARBA00023136"/>
    </source>
</evidence>
<dbReference type="OrthoDB" id="1632160at2"/>
<protein>
    <submittedName>
        <fullName evidence="8">Uncharacterized membrane protein YeaQ/YmgE, transglycosylase-associated protein family</fullName>
    </submittedName>
</protein>
<dbReference type="RefSeq" id="WP_091635077.1">
    <property type="nucleotide sequence ID" value="NZ_FNYW01000023.1"/>
</dbReference>
<comment type="similarity">
    <text evidence="2">Belongs to the UPF0410 family.</text>
</comment>
<keyword evidence="6 7" id="KW-0472">Membrane</keyword>
<keyword evidence="9" id="KW-1185">Reference proteome</keyword>
<feature type="transmembrane region" description="Helical" evidence="7">
    <location>
        <begin position="6"/>
        <end position="23"/>
    </location>
</feature>
<dbReference type="AlphaFoldDB" id="A0A1H6U2L9"/>
<evidence type="ECO:0000256" key="7">
    <source>
        <dbReference type="SAM" id="Phobius"/>
    </source>
</evidence>
<accession>A0A1H6U2L9</accession>
<evidence type="ECO:0000256" key="4">
    <source>
        <dbReference type="ARBA" id="ARBA00022692"/>
    </source>
</evidence>
<name>A0A1H6U2L9_9LACT</name>
<evidence type="ECO:0000313" key="8">
    <source>
        <dbReference type="EMBL" id="SEI82660.1"/>
    </source>
</evidence>
<proteinExistence type="inferred from homology"/>
<dbReference type="PANTHER" id="PTHR33884:SF3">
    <property type="entry name" value="UPF0410 PROTEIN YMGE"/>
    <property type="match status" value="1"/>
</dbReference>
<evidence type="ECO:0000256" key="2">
    <source>
        <dbReference type="ARBA" id="ARBA00011006"/>
    </source>
</evidence>
<evidence type="ECO:0000313" key="9">
    <source>
        <dbReference type="Proteomes" id="UP000198564"/>
    </source>
</evidence>
<organism evidence="8 9">
    <name type="scientific">Alkalibacterium gilvum</name>
    <dbReference type="NCBI Taxonomy" id="1130080"/>
    <lineage>
        <taxon>Bacteria</taxon>
        <taxon>Bacillati</taxon>
        <taxon>Bacillota</taxon>
        <taxon>Bacilli</taxon>
        <taxon>Lactobacillales</taxon>
        <taxon>Carnobacteriaceae</taxon>
        <taxon>Alkalibacterium</taxon>
    </lineage>
</organism>
<keyword evidence="5 7" id="KW-1133">Transmembrane helix</keyword>
<evidence type="ECO:0000256" key="1">
    <source>
        <dbReference type="ARBA" id="ARBA00004651"/>
    </source>
</evidence>
<dbReference type="STRING" id="1130080.SAMN04488113_12332"/>
<keyword evidence="4 7" id="KW-0812">Transmembrane</keyword>
<comment type="subcellular location">
    <subcellularLocation>
        <location evidence="1">Cell membrane</location>
        <topology evidence="1">Multi-pass membrane protein</topology>
    </subcellularLocation>
</comment>
<feature type="transmembrane region" description="Helical" evidence="7">
    <location>
        <begin position="30"/>
        <end position="51"/>
    </location>
</feature>
<keyword evidence="3" id="KW-1003">Cell membrane</keyword>
<dbReference type="PANTHER" id="PTHR33884">
    <property type="entry name" value="UPF0410 PROTEIN YMGE"/>
    <property type="match status" value="1"/>
</dbReference>